<feature type="transmembrane region" description="Helical" evidence="5">
    <location>
        <begin position="124"/>
        <end position="151"/>
    </location>
</feature>
<organism evidence="7 8">
    <name type="scientific">Leptospira inadai serovar Lyme</name>
    <dbReference type="NCBI Taxonomy" id="293084"/>
    <lineage>
        <taxon>Bacteria</taxon>
        <taxon>Pseudomonadati</taxon>
        <taxon>Spirochaetota</taxon>
        <taxon>Spirochaetia</taxon>
        <taxon>Leptospirales</taxon>
        <taxon>Leptospiraceae</taxon>
        <taxon>Leptospira</taxon>
    </lineage>
</organism>
<comment type="caution">
    <text evidence="7">The sequence shown here is derived from an EMBL/GenBank/DDBJ whole genome shotgun (WGS) entry which is preliminary data.</text>
</comment>
<feature type="transmembrane region" description="Helical" evidence="5">
    <location>
        <begin position="163"/>
        <end position="189"/>
    </location>
</feature>
<feature type="transmembrane region" description="Helical" evidence="5">
    <location>
        <begin position="41"/>
        <end position="59"/>
    </location>
</feature>
<feature type="transmembrane region" description="Helical" evidence="5">
    <location>
        <begin position="92"/>
        <end position="117"/>
    </location>
</feature>
<reference evidence="7" key="1">
    <citation type="submission" date="2018-01" db="EMBL/GenBank/DDBJ databases">
        <title>Genomic characterization of Leptospira inadai serogroup Lyme isolated from captured rat in Brazil and comparative analysis with human reference strain.</title>
        <authorList>
            <person name="Moreno L.Z."/>
            <person name="Loureiro A.P."/>
            <person name="Miraglia F."/>
            <person name="Kremer F.S."/>
            <person name="Eslabao M.R."/>
            <person name="Dellagostin O.A."/>
            <person name="Lilenbaum W."/>
            <person name="Moreno A.M."/>
        </authorList>
    </citation>
    <scope>NUCLEOTIDE SEQUENCE [LARGE SCALE GENOMIC DNA]</scope>
    <source>
        <strain evidence="7">M34/99</strain>
    </source>
</reference>
<name>A0ABX4YIJ3_9LEPT</name>
<dbReference type="EMBL" id="MCRM02000009">
    <property type="protein sequence ID" value="PNV75080.1"/>
    <property type="molecule type" value="Genomic_DNA"/>
</dbReference>
<feature type="transmembrane region" description="Helical" evidence="5">
    <location>
        <begin position="201"/>
        <end position="219"/>
    </location>
</feature>
<keyword evidence="3 5" id="KW-1133">Transmembrane helix</keyword>
<dbReference type="Proteomes" id="UP000094669">
    <property type="component" value="Unassembled WGS sequence"/>
</dbReference>
<evidence type="ECO:0000256" key="5">
    <source>
        <dbReference type="SAM" id="Phobius"/>
    </source>
</evidence>
<protein>
    <recommendedName>
        <fullName evidence="6">Yip1 domain-containing protein</fullName>
    </recommendedName>
</protein>
<evidence type="ECO:0000313" key="8">
    <source>
        <dbReference type="Proteomes" id="UP000094669"/>
    </source>
</evidence>
<dbReference type="RefSeq" id="WP_010415029.1">
    <property type="nucleotide sequence ID" value="NZ_MCRM02000009.1"/>
</dbReference>
<feature type="domain" description="Yip1" evidence="6">
    <location>
        <begin position="40"/>
        <end position="216"/>
    </location>
</feature>
<comment type="subcellular location">
    <subcellularLocation>
        <location evidence="1">Membrane</location>
        <topology evidence="1">Multi-pass membrane protein</topology>
    </subcellularLocation>
</comment>
<accession>A0ABX4YIJ3</accession>
<proteinExistence type="predicted"/>
<evidence type="ECO:0000256" key="4">
    <source>
        <dbReference type="ARBA" id="ARBA00023136"/>
    </source>
</evidence>
<evidence type="ECO:0000259" key="6">
    <source>
        <dbReference type="Pfam" id="PF04893"/>
    </source>
</evidence>
<evidence type="ECO:0000256" key="2">
    <source>
        <dbReference type="ARBA" id="ARBA00022692"/>
    </source>
</evidence>
<keyword evidence="2 5" id="KW-0812">Transmembrane</keyword>
<gene>
    <name evidence="7" type="ORF">BES34_011015</name>
</gene>
<dbReference type="Pfam" id="PF04893">
    <property type="entry name" value="Yip1"/>
    <property type="match status" value="1"/>
</dbReference>
<evidence type="ECO:0000313" key="7">
    <source>
        <dbReference type="EMBL" id="PNV75080.1"/>
    </source>
</evidence>
<keyword evidence="8" id="KW-1185">Reference proteome</keyword>
<dbReference type="InterPro" id="IPR006977">
    <property type="entry name" value="Yip1_dom"/>
</dbReference>
<keyword evidence="4 5" id="KW-0472">Membrane</keyword>
<evidence type="ECO:0000256" key="3">
    <source>
        <dbReference type="ARBA" id="ARBA00022989"/>
    </source>
</evidence>
<evidence type="ECO:0000256" key="1">
    <source>
        <dbReference type="ARBA" id="ARBA00004141"/>
    </source>
</evidence>
<sequence length="220" mass="25607">MKFLKIYSDAFQQNWRYSIRPETILEIKPAIFLLRTLRIQGLYLITYIVFNLLVSFANWKKVQSFSSVMRTYYNEGKISFSMFLFNVFPWNLFTLVFSFLLAMLIAGSLSHIFLWLLGEERKSYFRILGITAISNFYILLSFFPILLLFNIAPASFREDTFKLVFFLSLNGIFLLAGFLLQAILFMKGLKSCFGLNTGKAVLTWSFPLALFVFLITISLK</sequence>